<dbReference type="Proteomes" id="UP000001307">
    <property type="component" value="Unassembled WGS sequence"/>
</dbReference>
<feature type="compositionally biased region" description="Basic and acidic residues" evidence="1">
    <location>
        <begin position="132"/>
        <end position="148"/>
    </location>
</feature>
<evidence type="ECO:0000256" key="1">
    <source>
        <dbReference type="SAM" id="MobiDB-lite"/>
    </source>
</evidence>
<feature type="region of interest" description="Disordered" evidence="1">
    <location>
        <begin position="35"/>
        <end position="99"/>
    </location>
</feature>
<reference evidence="2" key="1">
    <citation type="journal article" date="2010" name="Science">
        <title>Plasticity of animal genome architecture unmasked by rapid evolution of a pelagic tunicate.</title>
        <authorList>
            <person name="Denoeud F."/>
            <person name="Henriet S."/>
            <person name="Mungpakdee S."/>
            <person name="Aury J.M."/>
            <person name="Da Silva C."/>
            <person name="Brinkmann H."/>
            <person name="Mikhaleva J."/>
            <person name="Olsen L.C."/>
            <person name="Jubin C."/>
            <person name="Canestro C."/>
            <person name="Bouquet J.M."/>
            <person name="Danks G."/>
            <person name="Poulain J."/>
            <person name="Campsteijn C."/>
            <person name="Adamski M."/>
            <person name="Cross I."/>
            <person name="Yadetie F."/>
            <person name="Muffato M."/>
            <person name="Louis A."/>
            <person name="Butcher S."/>
            <person name="Tsagkogeorga G."/>
            <person name="Konrad A."/>
            <person name="Singh S."/>
            <person name="Jensen M.F."/>
            <person name="Cong E.H."/>
            <person name="Eikeseth-Otteraa H."/>
            <person name="Noel B."/>
            <person name="Anthouard V."/>
            <person name="Porcel B.M."/>
            <person name="Kachouri-Lafond R."/>
            <person name="Nishino A."/>
            <person name="Ugolini M."/>
            <person name="Chourrout P."/>
            <person name="Nishida H."/>
            <person name="Aasland R."/>
            <person name="Huzurbazar S."/>
            <person name="Westhof E."/>
            <person name="Delsuc F."/>
            <person name="Lehrach H."/>
            <person name="Reinhardt R."/>
            <person name="Weissenbach J."/>
            <person name="Roy S.W."/>
            <person name="Artiguenave F."/>
            <person name="Postlethwait J.H."/>
            <person name="Manak J.R."/>
            <person name="Thompson E.M."/>
            <person name="Jaillon O."/>
            <person name="Du Pasquier L."/>
            <person name="Boudinot P."/>
            <person name="Liberles D.A."/>
            <person name="Volff J.N."/>
            <person name="Philippe H."/>
            <person name="Lenhard B."/>
            <person name="Roest Crollius H."/>
            <person name="Wincker P."/>
            <person name="Chourrout D."/>
        </authorList>
    </citation>
    <scope>NUCLEOTIDE SEQUENCE [LARGE SCALE GENOMIC DNA]</scope>
</reference>
<dbReference type="EMBL" id="FN653493">
    <property type="protein sequence ID" value="CBY15367.1"/>
    <property type="molecule type" value="Genomic_DNA"/>
</dbReference>
<gene>
    <name evidence="2" type="ORF">GSOID_T00012277001</name>
</gene>
<evidence type="ECO:0000313" key="2">
    <source>
        <dbReference type="EMBL" id="CBY15367.1"/>
    </source>
</evidence>
<accession>E4Y0F9</accession>
<name>E4Y0F9_OIKDI</name>
<keyword evidence="3" id="KW-1185">Reference proteome</keyword>
<organism evidence="2">
    <name type="scientific">Oikopleura dioica</name>
    <name type="common">Tunicate</name>
    <dbReference type="NCBI Taxonomy" id="34765"/>
    <lineage>
        <taxon>Eukaryota</taxon>
        <taxon>Metazoa</taxon>
        <taxon>Chordata</taxon>
        <taxon>Tunicata</taxon>
        <taxon>Appendicularia</taxon>
        <taxon>Copelata</taxon>
        <taxon>Oikopleuridae</taxon>
        <taxon>Oikopleura</taxon>
    </lineage>
</organism>
<dbReference type="OrthoDB" id="10387645at2759"/>
<proteinExistence type="predicted"/>
<dbReference type="AlphaFoldDB" id="E4Y0F9"/>
<evidence type="ECO:0000313" key="3">
    <source>
        <dbReference type="Proteomes" id="UP000001307"/>
    </source>
</evidence>
<sequence>MTMYISSFYRKIQNEFHQKEKPSRLVQSYEYFDKLKKPRADNQPSKRAQFSRPQHSSRQPVNHLHSSPYDRLEASSPAENLRTSQNYSNNNNNSNLMSVSIDRKNQSNILRRSMERPNRLSAANPRRISTGDTHRSRSQLRSDSETRKMSYSSSQTRKNSRKNSSVENQNGKLTSKRLQTIKSNKSTEGSKTKDSEENNAEMEELYVTEGLDDAFYRRIRSWVSEVDKCLRSGDFDRKVVMDSSEMDYPEDPPYSRETSDGLNFRPGNHHTVTVVIADDGS</sequence>
<feature type="compositionally biased region" description="Low complexity" evidence="1">
    <location>
        <begin position="84"/>
        <end position="99"/>
    </location>
</feature>
<dbReference type="InParanoid" id="E4Y0F9"/>
<feature type="compositionally biased region" description="Polar residues" evidence="1">
    <location>
        <begin position="42"/>
        <end position="60"/>
    </location>
</feature>
<feature type="compositionally biased region" description="Polar residues" evidence="1">
    <location>
        <begin position="149"/>
        <end position="187"/>
    </location>
</feature>
<protein>
    <submittedName>
        <fullName evidence="2">Uncharacterized protein</fullName>
    </submittedName>
</protein>
<feature type="region of interest" description="Disordered" evidence="1">
    <location>
        <begin position="112"/>
        <end position="200"/>
    </location>
</feature>